<evidence type="ECO:0000313" key="2">
    <source>
        <dbReference type="Proteomes" id="UP001141458"/>
    </source>
</evidence>
<dbReference type="EMBL" id="JANDZV010000006">
    <property type="protein sequence ID" value="MCZ7408103.1"/>
    <property type="molecule type" value="Genomic_DNA"/>
</dbReference>
<evidence type="ECO:0000313" key="1">
    <source>
        <dbReference type="EMBL" id="MCZ7408103.1"/>
    </source>
</evidence>
<dbReference type="Proteomes" id="UP001141458">
    <property type="component" value="Unassembled WGS sequence"/>
</dbReference>
<name>A0A9X3HFZ3_9FIRM</name>
<dbReference type="AlphaFoldDB" id="A0A9X3HFZ3"/>
<comment type="caution">
    <text evidence="1">The sequence shown here is derived from an EMBL/GenBank/DDBJ whole genome shotgun (WGS) entry which is preliminary data.</text>
</comment>
<gene>
    <name evidence="1" type="ORF">NND69_07055</name>
</gene>
<organism evidence="1 2">
    <name type="scientific">Parvimonas micra</name>
    <dbReference type="NCBI Taxonomy" id="33033"/>
    <lineage>
        <taxon>Bacteria</taxon>
        <taxon>Bacillati</taxon>
        <taxon>Bacillota</taxon>
        <taxon>Tissierellia</taxon>
        <taxon>Tissierellales</taxon>
        <taxon>Peptoniphilaceae</taxon>
        <taxon>Parvimonas</taxon>
    </lineage>
</organism>
<protein>
    <submittedName>
        <fullName evidence="1">Uncharacterized protein</fullName>
    </submittedName>
</protein>
<dbReference type="RefSeq" id="WP_269721149.1">
    <property type="nucleotide sequence ID" value="NZ_CP101408.1"/>
</dbReference>
<accession>A0A9X3HFZ3</accession>
<proteinExistence type="predicted"/>
<reference evidence="1" key="1">
    <citation type="submission" date="2022-07" db="EMBL/GenBank/DDBJ databases">
        <title>Parvimonas micra travels from the subgingival sulcus of the human oral cavity to the colorectal adenocarcinoma.</title>
        <authorList>
            <person name="Conde-Perez K."/>
            <person name="Buetas E."/>
            <person name="Aja-Macaya P."/>
            <person name="Martin-De Arribas E."/>
            <person name="Iglesias-Corras I."/>
            <person name="Trigo-Tasende N."/>
            <person name="Nasser-Ali M."/>
            <person name="Estevez L.S."/>
            <person name="Rumbo-Feal S."/>
            <person name="Otero-Alen B."/>
            <person name="Noguera J.F."/>
            <person name="Concha A."/>
            <person name="Pardinas-Lopez S."/>
            <person name="Carda-Dieguez M."/>
            <person name="Gomez-Randulfe I."/>
            <person name="Martinez-Lago N."/>
            <person name="Ladra S."/>
            <person name="Aparicio L.A."/>
            <person name="Bou G."/>
            <person name="Mira A."/>
            <person name="Vallejo J.A."/>
            <person name="Poza M."/>
        </authorList>
    </citation>
    <scope>NUCLEOTIDE SEQUENCE</scope>
    <source>
        <strain evidence="1">PM79KC-AC-4</strain>
    </source>
</reference>
<sequence>MHNVALKFILTFAEEDFKKFIVKEVVENNRMLSLARSEFESGVHVFKSQTQLEEHDDNQDGNITPSQISRFSVIVCEQPATS</sequence>